<feature type="compositionally biased region" description="Low complexity" evidence="1">
    <location>
        <begin position="47"/>
        <end position="65"/>
    </location>
</feature>
<evidence type="ECO:0000313" key="2">
    <source>
        <dbReference type="EMBL" id="MHO04003.1"/>
    </source>
</evidence>
<proteinExistence type="predicted"/>
<dbReference type="AlphaFoldDB" id="A0A3L0Y9V2"/>
<reference evidence="2" key="1">
    <citation type="submission" date="2018-10" db="EMBL/GenBank/DDBJ databases">
        <authorList>
            <consortium name="NARMS: The National Antimicrobial Resistance Monitoring System"/>
        </authorList>
    </citation>
    <scope>NUCLEOTIDE SEQUENCE [LARGE SCALE GENOMIC DNA]</scope>
    <source>
        <strain evidence="2">CVM N17EC0388</strain>
    </source>
</reference>
<dbReference type="EMBL" id="RNRV01000008">
    <property type="protein sequence ID" value="MHO04003.1"/>
    <property type="molecule type" value="Genomic_DNA"/>
</dbReference>
<feature type="region of interest" description="Disordered" evidence="1">
    <location>
        <begin position="44"/>
        <end position="69"/>
    </location>
</feature>
<gene>
    <name evidence="2" type="ORF">D9F05_06405</name>
</gene>
<evidence type="ECO:0008006" key="3">
    <source>
        <dbReference type="Google" id="ProtNLM"/>
    </source>
</evidence>
<comment type="caution">
    <text evidence="2">The sequence shown here is derived from an EMBL/GenBank/DDBJ whole genome shotgun (WGS) entry which is preliminary data.</text>
</comment>
<protein>
    <recommendedName>
        <fullName evidence="3">KfrA N-terminal DNA-binding domain-containing protein</fullName>
    </recommendedName>
</protein>
<evidence type="ECO:0000256" key="1">
    <source>
        <dbReference type="SAM" id="MobiDB-lite"/>
    </source>
</evidence>
<organism evidence="2">
    <name type="scientific">Escherichia coli</name>
    <dbReference type="NCBI Taxonomy" id="562"/>
    <lineage>
        <taxon>Bacteria</taxon>
        <taxon>Pseudomonadati</taxon>
        <taxon>Pseudomonadota</taxon>
        <taxon>Gammaproteobacteria</taxon>
        <taxon>Enterobacterales</taxon>
        <taxon>Enterobacteriaceae</taxon>
        <taxon>Escherichia</taxon>
    </lineage>
</organism>
<sequence>MSAQEIIRIANELAAKGITPSTAMVKARLSQPVPMAELLKVLSQWKQQPQPTEPAPASTPAAADTGTQADAINLQQLSEQLNRLEQKVDRLTTLLLQRQPD</sequence>
<name>A0A3L0Y9V2_ECOLX</name>
<accession>A0A3L0Y9V2</accession>